<evidence type="ECO:0000256" key="1">
    <source>
        <dbReference type="SAM" id="SignalP"/>
    </source>
</evidence>
<dbReference type="RefSeq" id="WP_053231074.1">
    <property type="nucleotide sequence ID" value="NZ_CP011125.1"/>
</dbReference>
<gene>
    <name evidence="2" type="ORF">DB32_000786</name>
</gene>
<reference evidence="2 3" key="1">
    <citation type="submission" date="2015-03" db="EMBL/GenBank/DDBJ databases">
        <title>Genome assembly of Sandaracinus amylolyticus DSM 53668.</title>
        <authorList>
            <person name="Sharma G."/>
            <person name="Subramanian S."/>
        </authorList>
    </citation>
    <scope>NUCLEOTIDE SEQUENCE [LARGE SCALE GENOMIC DNA]</scope>
    <source>
        <strain evidence="2 3">DSM 53668</strain>
    </source>
</reference>
<feature type="signal peptide" evidence="1">
    <location>
        <begin position="1"/>
        <end position="27"/>
    </location>
</feature>
<protein>
    <submittedName>
        <fullName evidence="2">Tryptophan synthase alpha chain</fullName>
    </submittedName>
</protein>
<accession>A0A0F6VZJ5</accession>
<dbReference type="InterPro" id="IPR024038">
    <property type="entry name" value="MYXO-CTERM"/>
</dbReference>
<dbReference type="KEGG" id="samy:DB32_000786"/>
<organism evidence="2 3">
    <name type="scientific">Sandaracinus amylolyticus</name>
    <dbReference type="NCBI Taxonomy" id="927083"/>
    <lineage>
        <taxon>Bacteria</taxon>
        <taxon>Pseudomonadati</taxon>
        <taxon>Myxococcota</taxon>
        <taxon>Polyangia</taxon>
        <taxon>Polyangiales</taxon>
        <taxon>Sandaracinaceae</taxon>
        <taxon>Sandaracinus</taxon>
    </lineage>
</organism>
<sequence>MRASPSRFASFVLCLPLLVSLVSLARAQVTQPNGMVMPRDSLNGEVQLYTLFSSRGETIDFQADGESEPALFSPLCDFRATFLLRESASSYAVGWYNADPARATPPDASEIYTIVPAGAPVGTVITGADIRGDARYLGGLIGFALTGGQTHYTEARYNPVCTGCATPNPWVMAVIYRSTVTPNAFYVAFEDGSVGSQPSSFNNDGDYNDYVYFFEGLQCSGGGEACDTGMPGICAAGVTECSGDGITCRMTVTGRDEACNGLDDDCDGETDDGDLCDEDEVCDRGVCVGRCLDEFGCARGLDCNAAGYCVESACVDVVCDAGEICRAGACIAPCDGVVCPGDQACRAGRCVDPCAAVTCDAGRVCQAGACVQSCECAPCSDELECHVSSGLCTTSDCASVDCSGTPGTVCRGGSCVDACDGAVCPRGQICEGGSCVVDPDFGVDAGVERPDSGVVGVDAGASEMDAGSVVDAGADAGRGPRGRSDDDGCGCRAAGAGRGGEGAIAMIVLLALAIVRRRRA</sequence>
<name>A0A0F6VZJ5_9BACT</name>
<dbReference type="OrthoDB" id="5485969at2"/>
<proteinExistence type="predicted"/>
<dbReference type="STRING" id="927083.DB32_000786"/>
<feature type="chain" id="PRO_5002511446" evidence="1">
    <location>
        <begin position="28"/>
        <end position="520"/>
    </location>
</feature>
<dbReference type="EMBL" id="CP011125">
    <property type="protein sequence ID" value="AKF03637.1"/>
    <property type="molecule type" value="Genomic_DNA"/>
</dbReference>
<dbReference type="NCBIfam" id="TIGR03901">
    <property type="entry name" value="MYXO-CTERM"/>
    <property type="match status" value="1"/>
</dbReference>
<keyword evidence="1" id="KW-0732">Signal</keyword>
<dbReference type="Proteomes" id="UP000034883">
    <property type="component" value="Chromosome"/>
</dbReference>
<evidence type="ECO:0000313" key="2">
    <source>
        <dbReference type="EMBL" id="AKF03637.1"/>
    </source>
</evidence>
<dbReference type="AlphaFoldDB" id="A0A0F6VZJ5"/>
<evidence type="ECO:0000313" key="3">
    <source>
        <dbReference type="Proteomes" id="UP000034883"/>
    </source>
</evidence>
<keyword evidence="3" id="KW-1185">Reference proteome</keyword>